<dbReference type="CDD" id="cd19769">
    <property type="entry name" value="Bbox2_TRIM16-like"/>
    <property type="match status" value="1"/>
</dbReference>
<dbReference type="PANTHER" id="PTHR25465:SF5">
    <property type="entry name" value="E3 UBIQUITIN_ISG15 LIGASE TRIM25-RELATED"/>
    <property type="match status" value="1"/>
</dbReference>
<evidence type="ECO:0000256" key="2">
    <source>
        <dbReference type="ARBA" id="ARBA00022723"/>
    </source>
</evidence>
<reference evidence="10" key="2">
    <citation type="submission" date="2025-09" db="UniProtKB">
        <authorList>
            <consortium name="Ensembl"/>
        </authorList>
    </citation>
    <scope>IDENTIFICATION</scope>
</reference>
<name>A0A3B3QDZ2_9TELE</name>
<dbReference type="InterPro" id="IPR017907">
    <property type="entry name" value="Znf_RING_CS"/>
</dbReference>
<keyword evidence="11" id="KW-1185">Reference proteome</keyword>
<evidence type="ECO:0000256" key="6">
    <source>
        <dbReference type="PROSITE-ProRule" id="PRU00175"/>
    </source>
</evidence>
<dbReference type="Gene3D" id="4.10.830.40">
    <property type="match status" value="1"/>
</dbReference>
<dbReference type="SUPFAM" id="SSF57850">
    <property type="entry name" value="RING/U-box"/>
    <property type="match status" value="1"/>
</dbReference>
<dbReference type="PANTHER" id="PTHR25465">
    <property type="entry name" value="B-BOX DOMAIN CONTAINING"/>
    <property type="match status" value="1"/>
</dbReference>
<dbReference type="InterPro" id="IPR013320">
    <property type="entry name" value="ConA-like_dom_sf"/>
</dbReference>
<dbReference type="Pfam" id="PF15227">
    <property type="entry name" value="zf-C3HC4_4"/>
    <property type="match status" value="1"/>
</dbReference>
<dbReference type="GeneTree" id="ENSGT01150000286899"/>
<sequence length="539" mass="61148">MAEASSTLDPSQFSCAICLDLLKDPVTIPCGHSYCMSCIKSCWDEEDHLEVYSCPQCRETFTPRPVLGRNTILVEVVEKLKKTGLQAATPADHYAGPGDVECDVCTGRKHKAVKSCLVCLASYCETHLQPHYESPAFKKHKLTDAAGRLQDNVCSQNDKHLEVYCRTDQQCVCYLRTTYEHRGHDRVSAAARRAEKQTQMEEFQQRIQMKEKELQELREAVDSITRSAQSAVQDNERTFTEMIRSIERRCSEVTKLIRDQEKAAVSLTEGHMERLKQEIDELTRRHSELEQLSHREDHIHFLQSCQGLPVTPEAAFGPRISVSPCFDFENGRKVVSALKDQLENVCEKKTKEIRHAEQIITFLSSPPSDYCQLTLDSNTANEELRLSKGNRVVTMTGKAQLYPDHQERFDVRPQVLCTEGLTGCCYWEVEWSGRVVAIAVTYKGINRKGEGDDSRLGYNDKSWRLYCSGSSYSFQHNKVETAVSGPPSSRIGVYLDHRAGTLSFYSVSDTVTLLHRVQTTFTEPLYPGFVLWNSTAKLF</sequence>
<dbReference type="InterPro" id="IPR043136">
    <property type="entry name" value="B30.2/SPRY_sf"/>
</dbReference>
<protein>
    <recommendedName>
        <fullName evidence="12">Tripartite motif-containing protein 16-like</fullName>
    </recommendedName>
</protein>
<evidence type="ECO:0000256" key="4">
    <source>
        <dbReference type="ARBA" id="ARBA00022833"/>
    </source>
</evidence>
<keyword evidence="1" id="KW-0399">Innate immunity</keyword>
<keyword evidence="5" id="KW-0391">Immunity</keyword>
<dbReference type="Gene3D" id="2.60.120.920">
    <property type="match status" value="1"/>
</dbReference>
<evidence type="ECO:0000256" key="7">
    <source>
        <dbReference type="SAM" id="Coils"/>
    </source>
</evidence>
<dbReference type="InterPro" id="IPR013083">
    <property type="entry name" value="Znf_RING/FYVE/PHD"/>
</dbReference>
<dbReference type="InterPro" id="IPR003879">
    <property type="entry name" value="Butyrophylin_SPRY"/>
</dbReference>
<dbReference type="InterPro" id="IPR001870">
    <property type="entry name" value="B30.2/SPRY"/>
</dbReference>
<dbReference type="PROSITE" id="PS50089">
    <property type="entry name" value="ZF_RING_2"/>
    <property type="match status" value="1"/>
</dbReference>
<dbReference type="InterPro" id="IPR006574">
    <property type="entry name" value="PRY"/>
</dbReference>
<dbReference type="SMART" id="SM00184">
    <property type="entry name" value="RING"/>
    <property type="match status" value="1"/>
</dbReference>
<evidence type="ECO:0000259" key="8">
    <source>
        <dbReference type="PROSITE" id="PS50089"/>
    </source>
</evidence>
<dbReference type="Pfam" id="PF13765">
    <property type="entry name" value="PRY"/>
    <property type="match status" value="1"/>
</dbReference>
<feature type="coiled-coil region" evidence="7">
    <location>
        <begin position="193"/>
        <end position="292"/>
    </location>
</feature>
<keyword evidence="2" id="KW-0479">Metal-binding</keyword>
<proteinExistence type="predicted"/>
<dbReference type="GO" id="GO:0005737">
    <property type="term" value="C:cytoplasm"/>
    <property type="evidence" value="ECO:0007669"/>
    <property type="project" value="UniProtKB-ARBA"/>
</dbReference>
<dbReference type="SMART" id="SM00589">
    <property type="entry name" value="PRY"/>
    <property type="match status" value="1"/>
</dbReference>
<keyword evidence="3 6" id="KW-0863">Zinc-finger</keyword>
<dbReference type="PROSITE" id="PS50188">
    <property type="entry name" value="B302_SPRY"/>
    <property type="match status" value="1"/>
</dbReference>
<dbReference type="InterPro" id="IPR003877">
    <property type="entry name" value="SPRY_dom"/>
</dbReference>
<evidence type="ECO:0000256" key="3">
    <source>
        <dbReference type="ARBA" id="ARBA00022771"/>
    </source>
</evidence>
<keyword evidence="4" id="KW-0862">Zinc</keyword>
<dbReference type="Gene3D" id="3.30.160.60">
    <property type="entry name" value="Classic Zinc Finger"/>
    <property type="match status" value="1"/>
</dbReference>
<evidence type="ECO:0000256" key="1">
    <source>
        <dbReference type="ARBA" id="ARBA00022588"/>
    </source>
</evidence>
<dbReference type="Pfam" id="PF00643">
    <property type="entry name" value="zf-B_box"/>
    <property type="match status" value="1"/>
</dbReference>
<feature type="domain" description="RING-type" evidence="8">
    <location>
        <begin position="15"/>
        <end position="58"/>
    </location>
</feature>
<dbReference type="Gene3D" id="3.30.40.10">
    <property type="entry name" value="Zinc/RING finger domain, C3HC4 (zinc finger)"/>
    <property type="match status" value="1"/>
</dbReference>
<dbReference type="InterPro" id="IPR001841">
    <property type="entry name" value="Znf_RING"/>
</dbReference>
<dbReference type="PRINTS" id="PR01407">
    <property type="entry name" value="BUTYPHLNCDUF"/>
</dbReference>
<dbReference type="Pfam" id="PF00622">
    <property type="entry name" value="SPRY"/>
    <property type="match status" value="1"/>
</dbReference>
<dbReference type="InterPro" id="IPR058030">
    <property type="entry name" value="TRIM8/14/16/25/29/45/65_CC"/>
</dbReference>
<evidence type="ECO:0000313" key="11">
    <source>
        <dbReference type="Proteomes" id="UP000261540"/>
    </source>
</evidence>
<dbReference type="CDD" id="cd16040">
    <property type="entry name" value="SPRY_PRY_SNTX"/>
    <property type="match status" value="1"/>
</dbReference>
<dbReference type="STRING" id="1676925.ENSPKIP00000003830"/>
<dbReference type="PROSITE" id="PS00518">
    <property type="entry name" value="ZF_RING_1"/>
    <property type="match status" value="1"/>
</dbReference>
<organism evidence="10 11">
    <name type="scientific">Paramormyrops kingsleyae</name>
    <dbReference type="NCBI Taxonomy" id="1676925"/>
    <lineage>
        <taxon>Eukaryota</taxon>
        <taxon>Metazoa</taxon>
        <taxon>Chordata</taxon>
        <taxon>Craniata</taxon>
        <taxon>Vertebrata</taxon>
        <taxon>Euteleostomi</taxon>
        <taxon>Actinopterygii</taxon>
        <taxon>Neopterygii</taxon>
        <taxon>Teleostei</taxon>
        <taxon>Osteoglossocephala</taxon>
        <taxon>Osteoglossomorpha</taxon>
        <taxon>Osteoglossiformes</taxon>
        <taxon>Mormyridae</taxon>
        <taxon>Paramormyrops</taxon>
    </lineage>
</organism>
<dbReference type="InterPro" id="IPR051051">
    <property type="entry name" value="E3_ubiq-ligase_TRIM/RNF"/>
</dbReference>
<dbReference type="SUPFAM" id="SSF57845">
    <property type="entry name" value="B-box zinc-binding domain"/>
    <property type="match status" value="1"/>
</dbReference>
<dbReference type="SMART" id="SM00449">
    <property type="entry name" value="SPRY"/>
    <property type="match status" value="1"/>
</dbReference>
<dbReference type="GO" id="GO:0008270">
    <property type="term" value="F:zinc ion binding"/>
    <property type="evidence" value="ECO:0007669"/>
    <property type="project" value="UniProtKB-KW"/>
</dbReference>
<dbReference type="InterPro" id="IPR000315">
    <property type="entry name" value="Znf_B-box"/>
</dbReference>
<evidence type="ECO:0000259" key="9">
    <source>
        <dbReference type="PROSITE" id="PS50188"/>
    </source>
</evidence>
<dbReference type="Pfam" id="PF25600">
    <property type="entry name" value="TRIM_CC"/>
    <property type="match status" value="1"/>
</dbReference>
<keyword evidence="7" id="KW-0175">Coiled coil</keyword>
<evidence type="ECO:0000256" key="5">
    <source>
        <dbReference type="ARBA" id="ARBA00022859"/>
    </source>
</evidence>
<evidence type="ECO:0008006" key="12">
    <source>
        <dbReference type="Google" id="ProtNLM"/>
    </source>
</evidence>
<feature type="domain" description="B30.2/SPRY" evidence="9">
    <location>
        <begin position="352"/>
        <end position="539"/>
    </location>
</feature>
<evidence type="ECO:0000313" key="10">
    <source>
        <dbReference type="Ensembl" id="ENSPKIP00000003830.1"/>
    </source>
</evidence>
<dbReference type="AlphaFoldDB" id="A0A3B3QDZ2"/>
<dbReference type="GO" id="GO:0045087">
    <property type="term" value="P:innate immune response"/>
    <property type="evidence" value="ECO:0007669"/>
    <property type="project" value="UniProtKB-KW"/>
</dbReference>
<accession>A0A3B3QDZ2</accession>
<dbReference type="SUPFAM" id="SSF49899">
    <property type="entry name" value="Concanavalin A-like lectins/glucanases"/>
    <property type="match status" value="1"/>
</dbReference>
<dbReference type="Proteomes" id="UP000261540">
    <property type="component" value="Unplaced"/>
</dbReference>
<reference evidence="10" key="1">
    <citation type="submission" date="2025-08" db="UniProtKB">
        <authorList>
            <consortium name="Ensembl"/>
        </authorList>
    </citation>
    <scope>IDENTIFICATION</scope>
</reference>
<dbReference type="Ensembl" id="ENSPKIT00000027797.1">
    <property type="protein sequence ID" value="ENSPKIP00000003830.1"/>
    <property type="gene ID" value="ENSPKIG00000021011.1"/>
</dbReference>